<dbReference type="EMBL" id="CAAALY010061228">
    <property type="protein sequence ID" value="VEL23303.1"/>
    <property type="molecule type" value="Genomic_DNA"/>
</dbReference>
<reference evidence="1" key="1">
    <citation type="submission" date="2018-11" db="EMBL/GenBank/DDBJ databases">
        <authorList>
            <consortium name="Pathogen Informatics"/>
        </authorList>
    </citation>
    <scope>NUCLEOTIDE SEQUENCE</scope>
</reference>
<keyword evidence="2" id="KW-1185">Reference proteome</keyword>
<name>A0A3S5ARH0_9PLAT</name>
<organism evidence="1 2">
    <name type="scientific">Protopolystoma xenopodis</name>
    <dbReference type="NCBI Taxonomy" id="117903"/>
    <lineage>
        <taxon>Eukaryota</taxon>
        <taxon>Metazoa</taxon>
        <taxon>Spiralia</taxon>
        <taxon>Lophotrochozoa</taxon>
        <taxon>Platyhelminthes</taxon>
        <taxon>Monogenea</taxon>
        <taxon>Polyopisthocotylea</taxon>
        <taxon>Polystomatidea</taxon>
        <taxon>Polystomatidae</taxon>
        <taxon>Protopolystoma</taxon>
    </lineage>
</organism>
<accession>A0A3S5ARH0</accession>
<proteinExistence type="predicted"/>
<comment type="caution">
    <text evidence="1">The sequence shown here is derived from an EMBL/GenBank/DDBJ whole genome shotgun (WGS) entry which is preliminary data.</text>
</comment>
<protein>
    <submittedName>
        <fullName evidence="1">Uncharacterized protein</fullName>
    </submittedName>
</protein>
<gene>
    <name evidence="1" type="ORF">PXEA_LOCUS16743</name>
</gene>
<evidence type="ECO:0000313" key="2">
    <source>
        <dbReference type="Proteomes" id="UP000784294"/>
    </source>
</evidence>
<dbReference type="AlphaFoldDB" id="A0A3S5ARH0"/>
<sequence>MFALTDEISVRIHRGLGAVRRGPICTNLQSQFRGDTLTASGEVNLQIPSTRLFNRNDRYSNIDYSLSSTERRFETNGKSRISASLINIVDYNGNIQFYI</sequence>
<dbReference type="Proteomes" id="UP000784294">
    <property type="component" value="Unassembled WGS sequence"/>
</dbReference>
<evidence type="ECO:0000313" key="1">
    <source>
        <dbReference type="EMBL" id="VEL23303.1"/>
    </source>
</evidence>